<dbReference type="Proteomes" id="UP000265520">
    <property type="component" value="Unassembled WGS sequence"/>
</dbReference>
<comment type="caution">
    <text evidence="2">The sequence shown here is derived from an EMBL/GenBank/DDBJ whole genome shotgun (WGS) entry which is preliminary data.</text>
</comment>
<evidence type="ECO:0000259" key="1">
    <source>
        <dbReference type="Pfam" id="PF25097"/>
    </source>
</evidence>
<dbReference type="GO" id="GO:0030015">
    <property type="term" value="C:CCR4-NOT core complex"/>
    <property type="evidence" value="ECO:0007669"/>
    <property type="project" value="InterPro"/>
</dbReference>
<sequence length="136" mass="15533">VFKGLYDNASNNVHVCAYLAILTAIRDVCKLAVKELTSWVIYSDEERKYNKDITVGLIRSELLNLTEYNVHMAKLIDGGRNKAATEFSISLLQTLVIEEPKVISELHNLIDALAKVCNFKFEWLHLLPSPQYFTIF</sequence>
<keyword evidence="3" id="KW-1185">Reference proteome</keyword>
<proteinExistence type="predicted"/>
<dbReference type="GO" id="GO:0017148">
    <property type="term" value="P:negative regulation of translation"/>
    <property type="evidence" value="ECO:0007669"/>
    <property type="project" value="InterPro"/>
</dbReference>
<reference evidence="2 3" key="1">
    <citation type="journal article" date="2018" name="Front. Plant Sci.">
        <title>Red Clover (Trifolium pratense) and Zigzag Clover (T. medium) - A Picture of Genomic Similarities and Differences.</title>
        <authorList>
            <person name="Dluhosova J."/>
            <person name="Istvanek J."/>
            <person name="Nedelnik J."/>
            <person name="Repkova J."/>
        </authorList>
    </citation>
    <scope>NUCLEOTIDE SEQUENCE [LARGE SCALE GENOMIC DNA]</scope>
    <source>
        <strain evidence="3">cv. 10/8</strain>
        <tissue evidence="2">Leaf</tissue>
    </source>
</reference>
<dbReference type="GO" id="GO:0060090">
    <property type="term" value="F:molecular adaptor activity"/>
    <property type="evidence" value="ECO:0007669"/>
    <property type="project" value="TreeGrafter"/>
</dbReference>
<name>A0A392MX96_9FABA</name>
<dbReference type="GO" id="GO:0000932">
    <property type="term" value="C:P-body"/>
    <property type="evidence" value="ECO:0007669"/>
    <property type="project" value="TreeGrafter"/>
</dbReference>
<feature type="non-terminal residue" evidence="2">
    <location>
        <position position="1"/>
    </location>
</feature>
<feature type="domain" description="CCR4-NOT transcription complex subunit 1-like NOT1 connector" evidence="1">
    <location>
        <begin position="1"/>
        <end position="118"/>
    </location>
</feature>
<dbReference type="GO" id="GO:0000288">
    <property type="term" value="P:nuclear-transcribed mRNA catabolic process, deadenylation-dependent decay"/>
    <property type="evidence" value="ECO:0007669"/>
    <property type="project" value="TreeGrafter"/>
</dbReference>
<dbReference type="InterPro" id="IPR055454">
    <property type="entry name" value="CNOT1-like_NOT1_connector"/>
</dbReference>
<dbReference type="Pfam" id="PF25097">
    <property type="entry name" value="ARM_Cnot1"/>
    <property type="match status" value="1"/>
</dbReference>
<dbReference type="AlphaFoldDB" id="A0A392MX96"/>
<evidence type="ECO:0000313" key="3">
    <source>
        <dbReference type="Proteomes" id="UP000265520"/>
    </source>
</evidence>
<organism evidence="2 3">
    <name type="scientific">Trifolium medium</name>
    <dbReference type="NCBI Taxonomy" id="97028"/>
    <lineage>
        <taxon>Eukaryota</taxon>
        <taxon>Viridiplantae</taxon>
        <taxon>Streptophyta</taxon>
        <taxon>Embryophyta</taxon>
        <taxon>Tracheophyta</taxon>
        <taxon>Spermatophyta</taxon>
        <taxon>Magnoliopsida</taxon>
        <taxon>eudicotyledons</taxon>
        <taxon>Gunneridae</taxon>
        <taxon>Pentapetalae</taxon>
        <taxon>rosids</taxon>
        <taxon>fabids</taxon>
        <taxon>Fabales</taxon>
        <taxon>Fabaceae</taxon>
        <taxon>Papilionoideae</taxon>
        <taxon>50 kb inversion clade</taxon>
        <taxon>NPAAA clade</taxon>
        <taxon>Hologalegina</taxon>
        <taxon>IRL clade</taxon>
        <taxon>Trifolieae</taxon>
        <taxon>Trifolium</taxon>
    </lineage>
</organism>
<dbReference type="CDD" id="cd20710">
    <property type="entry name" value="NOT1_connector"/>
    <property type="match status" value="1"/>
</dbReference>
<protein>
    <submittedName>
        <fullName evidence="2">CCR4-NOT transcription complex subunit 1-like</fullName>
    </submittedName>
</protein>
<dbReference type="PANTHER" id="PTHR13162">
    <property type="entry name" value="CCR4-NOT TRANSCRIPTION COMPLEX"/>
    <property type="match status" value="1"/>
</dbReference>
<accession>A0A392MX96</accession>
<evidence type="ECO:0000313" key="2">
    <source>
        <dbReference type="EMBL" id="MCH91559.1"/>
    </source>
</evidence>
<dbReference type="InterPro" id="IPR040398">
    <property type="entry name" value="Not1"/>
</dbReference>
<dbReference type="EMBL" id="LXQA010020671">
    <property type="protein sequence ID" value="MCH91559.1"/>
    <property type="molecule type" value="Genomic_DNA"/>
</dbReference>
<dbReference type="PANTHER" id="PTHR13162:SF8">
    <property type="entry name" value="CCR4-NOT TRANSCRIPTION COMPLEX SUBUNIT 1"/>
    <property type="match status" value="1"/>
</dbReference>